<gene>
    <name evidence="1" type="ORF">SAMN05428953_12128</name>
</gene>
<proteinExistence type="predicted"/>
<evidence type="ECO:0000313" key="1">
    <source>
        <dbReference type="EMBL" id="SDK81382.1"/>
    </source>
</evidence>
<accession>A0A1G9EZ59</accession>
<dbReference type="EMBL" id="FNEE01000021">
    <property type="protein sequence ID" value="SDK81382.1"/>
    <property type="molecule type" value="Genomic_DNA"/>
</dbReference>
<keyword evidence="2" id="KW-1185">Reference proteome</keyword>
<dbReference type="AlphaFoldDB" id="A0A1G9EZ59"/>
<sequence length="149" mass="17157">MKKSAGKCLILGHVPDRDQQKEVGFTRHIVRTHDLRRAPNRLLESINDIYPLTLETDRRQHEHGTTHGLWRDYGNVSLDHTFITQSLQSPLTSGRRKARKFAQFSRRQAIVALHCVEKLAINSIQVHFTITAKKERFAQKNCLAHTILA</sequence>
<dbReference type="Proteomes" id="UP000198894">
    <property type="component" value="Unassembled WGS sequence"/>
</dbReference>
<name>A0A1G9EZ59_9HYPH</name>
<evidence type="ECO:0000313" key="2">
    <source>
        <dbReference type="Proteomes" id="UP000198894"/>
    </source>
</evidence>
<reference evidence="2" key="1">
    <citation type="submission" date="2016-10" db="EMBL/GenBank/DDBJ databases">
        <authorList>
            <person name="Varghese N."/>
            <person name="Submissions S."/>
        </authorList>
    </citation>
    <scope>NUCLEOTIDE SEQUENCE [LARGE SCALE GENOMIC DNA]</scope>
    <source>
        <strain evidence="2">CGMCC 1.11022</strain>
    </source>
</reference>
<protein>
    <submittedName>
        <fullName evidence="1">Uncharacterized protein</fullName>
    </submittedName>
</protein>
<organism evidence="1 2">
    <name type="scientific">Mesorhizobium muleiense</name>
    <dbReference type="NCBI Taxonomy" id="1004279"/>
    <lineage>
        <taxon>Bacteria</taxon>
        <taxon>Pseudomonadati</taxon>
        <taxon>Pseudomonadota</taxon>
        <taxon>Alphaproteobacteria</taxon>
        <taxon>Hyphomicrobiales</taxon>
        <taxon>Phyllobacteriaceae</taxon>
        <taxon>Mesorhizobium</taxon>
    </lineage>
</organism>